<dbReference type="GeneID" id="92898167"/>
<dbReference type="PANTHER" id="PTHR30055:SF238">
    <property type="entry name" value="MYCOFACTOCIN BIOSYNTHESIS TRANSCRIPTIONAL REGULATOR MFTR-RELATED"/>
    <property type="match status" value="1"/>
</dbReference>
<accession>A0A6J4ZVQ6</accession>
<dbReference type="PANTHER" id="PTHR30055">
    <property type="entry name" value="HTH-TYPE TRANSCRIPTIONAL REGULATOR RUTR"/>
    <property type="match status" value="1"/>
</dbReference>
<feature type="domain" description="HTH tetR-type" evidence="5">
    <location>
        <begin position="4"/>
        <end position="64"/>
    </location>
</feature>
<dbReference type="GO" id="GO:0003700">
    <property type="term" value="F:DNA-binding transcription factor activity"/>
    <property type="evidence" value="ECO:0007669"/>
    <property type="project" value="TreeGrafter"/>
</dbReference>
<name>A0A6J4ZVQ6_9BURK</name>
<protein>
    <recommendedName>
        <fullName evidence="5">HTH tetR-type domain-containing protein</fullName>
    </recommendedName>
</protein>
<dbReference type="Gene3D" id="1.10.357.10">
    <property type="entry name" value="Tetracycline Repressor, domain 2"/>
    <property type="match status" value="1"/>
</dbReference>
<dbReference type="InterPro" id="IPR050109">
    <property type="entry name" value="HTH-type_TetR-like_transc_reg"/>
</dbReference>
<dbReference type="EMBL" id="CADIJR010000017">
    <property type="protein sequence ID" value="CAB3644257.1"/>
    <property type="molecule type" value="Genomic_DNA"/>
</dbReference>
<dbReference type="GO" id="GO:0000976">
    <property type="term" value="F:transcription cis-regulatory region binding"/>
    <property type="evidence" value="ECO:0007669"/>
    <property type="project" value="TreeGrafter"/>
</dbReference>
<dbReference type="RefSeq" id="WP_054428884.1">
    <property type="nucleotide sequence ID" value="NZ_CADIJR010000017.1"/>
</dbReference>
<keyword evidence="1" id="KW-0805">Transcription regulation</keyword>
<dbReference type="Proteomes" id="UP000507979">
    <property type="component" value="Unassembled WGS sequence"/>
</dbReference>
<evidence type="ECO:0000256" key="2">
    <source>
        <dbReference type="ARBA" id="ARBA00023125"/>
    </source>
</evidence>
<organism evidence="6 7">
    <name type="scientific">Achromobacter insuavis</name>
    <dbReference type="NCBI Taxonomy" id="1287735"/>
    <lineage>
        <taxon>Bacteria</taxon>
        <taxon>Pseudomonadati</taxon>
        <taxon>Pseudomonadota</taxon>
        <taxon>Betaproteobacteria</taxon>
        <taxon>Burkholderiales</taxon>
        <taxon>Alcaligenaceae</taxon>
        <taxon>Achromobacter</taxon>
    </lineage>
</organism>
<keyword evidence="2 4" id="KW-0238">DNA-binding</keyword>
<keyword evidence="7" id="KW-1185">Reference proteome</keyword>
<evidence type="ECO:0000256" key="1">
    <source>
        <dbReference type="ARBA" id="ARBA00023015"/>
    </source>
</evidence>
<sequence>MTRTPSVQRILDAALGHFANQGYDGASLADIADTVGIRKASLYTHFASKDALYREIFTDALALEMQLARDCFDAEAGNALPGSAYCAHLVGRHGDSLHLRFLLRASYVPPETLETAITADYETYLAQLRADFDARLRAWVGKRARLSKAAAARYAEAYLGMIDAVQVKLVYTNADQAGQRLAAMQRLQADALAHAIGPERAA</sequence>
<dbReference type="AlphaFoldDB" id="A0A6J4ZVQ6"/>
<gene>
    <name evidence="6" type="ORF">LMG26845_02309</name>
</gene>
<dbReference type="PRINTS" id="PR00455">
    <property type="entry name" value="HTHTETR"/>
</dbReference>
<evidence type="ECO:0000256" key="4">
    <source>
        <dbReference type="PROSITE-ProRule" id="PRU00335"/>
    </source>
</evidence>
<keyword evidence="3" id="KW-0804">Transcription</keyword>
<dbReference type="SUPFAM" id="SSF46689">
    <property type="entry name" value="Homeodomain-like"/>
    <property type="match status" value="1"/>
</dbReference>
<reference evidence="6 7" key="1">
    <citation type="submission" date="2020-04" db="EMBL/GenBank/DDBJ databases">
        <authorList>
            <person name="De Canck E."/>
        </authorList>
    </citation>
    <scope>NUCLEOTIDE SEQUENCE [LARGE SCALE GENOMIC DNA]</scope>
    <source>
        <strain evidence="6 7">LMG 26845</strain>
    </source>
</reference>
<dbReference type="Gene3D" id="1.10.10.60">
    <property type="entry name" value="Homeodomain-like"/>
    <property type="match status" value="1"/>
</dbReference>
<proteinExistence type="predicted"/>
<evidence type="ECO:0000256" key="3">
    <source>
        <dbReference type="ARBA" id="ARBA00023163"/>
    </source>
</evidence>
<evidence type="ECO:0000259" key="5">
    <source>
        <dbReference type="PROSITE" id="PS50977"/>
    </source>
</evidence>
<dbReference type="InterPro" id="IPR001647">
    <property type="entry name" value="HTH_TetR"/>
</dbReference>
<evidence type="ECO:0000313" key="6">
    <source>
        <dbReference type="EMBL" id="CAB3644257.1"/>
    </source>
</evidence>
<dbReference type="Pfam" id="PF00440">
    <property type="entry name" value="TetR_N"/>
    <property type="match status" value="1"/>
</dbReference>
<feature type="DNA-binding region" description="H-T-H motif" evidence="4">
    <location>
        <begin position="27"/>
        <end position="46"/>
    </location>
</feature>
<evidence type="ECO:0000313" key="7">
    <source>
        <dbReference type="Proteomes" id="UP000507979"/>
    </source>
</evidence>
<dbReference type="InterPro" id="IPR009057">
    <property type="entry name" value="Homeodomain-like_sf"/>
</dbReference>
<dbReference type="PROSITE" id="PS50977">
    <property type="entry name" value="HTH_TETR_2"/>
    <property type="match status" value="1"/>
</dbReference>